<evidence type="ECO:0000256" key="12">
    <source>
        <dbReference type="ARBA" id="ARBA00048679"/>
    </source>
</evidence>
<comment type="catalytic activity">
    <reaction evidence="12">
        <text>L-seryl-[protein] + ATP = O-phospho-L-seryl-[protein] + ADP + H(+)</text>
        <dbReference type="Rhea" id="RHEA:17989"/>
        <dbReference type="Rhea" id="RHEA-COMP:9863"/>
        <dbReference type="Rhea" id="RHEA-COMP:11604"/>
        <dbReference type="ChEBI" id="CHEBI:15378"/>
        <dbReference type="ChEBI" id="CHEBI:29999"/>
        <dbReference type="ChEBI" id="CHEBI:30616"/>
        <dbReference type="ChEBI" id="CHEBI:83421"/>
        <dbReference type="ChEBI" id="CHEBI:456216"/>
        <dbReference type="EC" id="2.7.11.1"/>
    </reaction>
</comment>
<reference evidence="16 17" key="1">
    <citation type="submission" date="2017-05" db="EMBL/GenBank/DDBJ databases">
        <title>The Genome Sequence of Candida krusei Ckrusei653.</title>
        <authorList>
            <person name="Cuomo C."/>
            <person name="Forche A."/>
            <person name="Young S."/>
            <person name="Abouelleil A."/>
            <person name="Cao P."/>
            <person name="Chapman S."/>
            <person name="Cusick C."/>
            <person name="Shea T."/>
            <person name="Nusbaum C."/>
            <person name="Birren B."/>
        </authorList>
    </citation>
    <scope>NUCLEOTIDE SEQUENCE [LARGE SCALE GENOMIC DNA]</scope>
    <source>
        <strain evidence="16 17">Ckrusei653</strain>
    </source>
</reference>
<sequence length="1190" mass="134562">MSTYVSNKENIYPYNTPSFAKKAAKKALLNRAGTNSNNYYNNHNSNNMNDKQRSQFQNRLNMSRIQPNHIDKVVESVANATKRLSQQSAQSSSSKKKTENRVGPWRLGRTLGKGSTGRVRLAKHIQTGKLAAIKIIPKTFIDDSIGNDSVNNRGKQKKKQKFDENGLPYGIEREIIIMKLISHPNIMALYDVWENKDELYLVLEYVEGGELFDFLINNGRLSERDAISYFRMIISGVSYCHKFNICHRDLKPENILLDRYGRIKIADFGMAALETKQKLLETSCGSPHYASPEIVAGKNYHGSPSDVWSCGVILFALLTGHLPFDDPNIRNLLLKVQTGKFHMPSSLSNEAKDLIWSMLRVDPNQRIQIQDIFNHPLMLKYYPLDVEYNDSNQIENQLNHLDISKPIKDIDEDILSNLQTLWHGLPEDHLIHSLQNDENNPEKMFYYLLENYKLTHMDDLDSQPPSLTHSISQTAIPLKPKNTIPRSTSTVITTIQDEDGKVLKSEVQEIKPLKNSSSKDLKGKLKKKTSQSKIVASTSYNKSISFRMKRDSTLSIINMNRNLGIKNDASIKNLAVRLQNSPIEGEHDENHPKRGSTEEISNSKSFTVNPKDLPELPDLKEYRYLMQLFDGEPSNYKQQNELKNPVLSSSSSSSQQRQALQSKAEDDIDILDIANSSFSEKATNKTINTSIDSKSVTIDPPRSDDSISKLEQLKKDLGISNRSNNSLMIRNFSGLRSVGSSSTRRLNTFLSDEYKDIKLKDLNKKERKLDVSCVGHTAQKSVDSKFSQGTSDLAYSIHSAIEVRMITPTESEIRKLNDGKVFEDADESNLISDDSIIKTSTNRIKLNILPNVDYHRKSIRNSMITTTSEDSRDRITNVLVSRFQDAPELEPLVPPPNSNSNSNSSLKSNSNFNSNSNSNSNNNNSNDTLESGVCESLYTTLEEQPENKHLANGIFDKTPIKEEDVCNSNHTNDVPPISQKTTEEAVEKVIEEPTKRPTKKSVPKSHGKQIKTTESSRTKKKNWFQRITSAFSSKSPTSSTTNSSTSNFKFQSLFTSKARETGGKKRKFSLNFRKPKYTPRSRGVGSEYMIESDTVTKNELLKCIREDPRTKILKLTDMVENGGGFEYVYDIPNLKTKLGVNVIEKIGSEYGFGGCFVKLVKLEMAEKSFNYWCEIFKILIKELESEVPSD</sequence>
<dbReference type="EC" id="2.7.11.1" evidence="3"/>
<evidence type="ECO:0000256" key="8">
    <source>
        <dbReference type="ARBA" id="ARBA00022777"/>
    </source>
</evidence>
<evidence type="ECO:0000256" key="10">
    <source>
        <dbReference type="ARBA" id="ARBA00023054"/>
    </source>
</evidence>
<feature type="region of interest" description="Disordered" evidence="14">
    <location>
        <begin position="81"/>
        <end position="111"/>
    </location>
</feature>
<keyword evidence="6" id="KW-0808">Transferase</keyword>
<dbReference type="Proteomes" id="UP000195871">
    <property type="component" value="Unassembled WGS sequence"/>
</dbReference>
<evidence type="ECO:0000256" key="11">
    <source>
        <dbReference type="ARBA" id="ARBA00047899"/>
    </source>
</evidence>
<dbReference type="EMBL" id="NHMM01000001">
    <property type="protein sequence ID" value="OUT24255.1"/>
    <property type="molecule type" value="Genomic_DNA"/>
</dbReference>
<feature type="domain" description="Protein kinase" evidence="15">
    <location>
        <begin position="105"/>
        <end position="378"/>
    </location>
</feature>
<dbReference type="FunFam" id="1.10.510.10:FF:000394">
    <property type="entry name" value="Serine/threonine-protein kinase HSL1"/>
    <property type="match status" value="1"/>
</dbReference>
<dbReference type="InterPro" id="IPR011009">
    <property type="entry name" value="Kinase-like_dom_sf"/>
</dbReference>
<evidence type="ECO:0000259" key="15">
    <source>
        <dbReference type="PROSITE" id="PS50011"/>
    </source>
</evidence>
<feature type="compositionally biased region" description="Polar residues" evidence="14">
    <location>
        <begin position="598"/>
        <end position="608"/>
    </location>
</feature>
<dbReference type="GO" id="GO:0035556">
    <property type="term" value="P:intracellular signal transduction"/>
    <property type="evidence" value="ECO:0007669"/>
    <property type="project" value="TreeGrafter"/>
</dbReference>
<dbReference type="PANTHER" id="PTHR24346:SF110">
    <property type="entry name" value="NON-SPECIFIC SERINE_THREONINE PROTEIN KINASE"/>
    <property type="match status" value="1"/>
</dbReference>
<dbReference type="GO" id="GO:0060258">
    <property type="term" value="P:negative regulation of filamentous growth"/>
    <property type="evidence" value="ECO:0007669"/>
    <property type="project" value="UniProtKB-ARBA"/>
</dbReference>
<dbReference type="GO" id="GO:0005524">
    <property type="term" value="F:ATP binding"/>
    <property type="evidence" value="ECO:0007669"/>
    <property type="project" value="UniProtKB-UniRule"/>
</dbReference>
<evidence type="ECO:0000256" key="1">
    <source>
        <dbReference type="ARBA" id="ARBA00004266"/>
    </source>
</evidence>
<feature type="compositionally biased region" description="Basic and acidic residues" evidence="14">
    <location>
        <begin position="584"/>
        <end position="597"/>
    </location>
</feature>
<evidence type="ECO:0000256" key="2">
    <source>
        <dbReference type="ARBA" id="ARBA00010791"/>
    </source>
</evidence>
<feature type="compositionally biased region" description="Low complexity" evidence="14">
    <location>
        <begin position="648"/>
        <end position="662"/>
    </location>
</feature>
<comment type="catalytic activity">
    <reaction evidence="11">
        <text>L-threonyl-[protein] + ATP = O-phospho-L-threonyl-[protein] + ADP + H(+)</text>
        <dbReference type="Rhea" id="RHEA:46608"/>
        <dbReference type="Rhea" id="RHEA-COMP:11060"/>
        <dbReference type="Rhea" id="RHEA-COMP:11605"/>
        <dbReference type="ChEBI" id="CHEBI:15378"/>
        <dbReference type="ChEBI" id="CHEBI:30013"/>
        <dbReference type="ChEBI" id="CHEBI:30616"/>
        <dbReference type="ChEBI" id="CHEBI:61977"/>
        <dbReference type="ChEBI" id="CHEBI:456216"/>
        <dbReference type="EC" id="2.7.11.1"/>
    </reaction>
</comment>
<keyword evidence="5" id="KW-0597">Phosphoprotein</keyword>
<feature type="compositionally biased region" description="Basic residues" evidence="14">
    <location>
        <begin position="996"/>
        <end position="1009"/>
    </location>
</feature>
<dbReference type="Pfam" id="PF00069">
    <property type="entry name" value="Pkinase"/>
    <property type="match status" value="1"/>
</dbReference>
<dbReference type="VEuPathDB" id="FungiDB:C5L36_0C06240"/>
<gene>
    <name evidence="16" type="ORF">CAS74_000641</name>
</gene>
<dbReference type="GO" id="GO:0004674">
    <property type="term" value="F:protein serine/threonine kinase activity"/>
    <property type="evidence" value="ECO:0007669"/>
    <property type="project" value="UniProtKB-KW"/>
</dbReference>
<dbReference type="GO" id="GO:0005940">
    <property type="term" value="C:septin ring"/>
    <property type="evidence" value="ECO:0007669"/>
    <property type="project" value="UniProtKB-ARBA"/>
</dbReference>
<comment type="caution">
    <text evidence="16">The sequence shown here is derived from an EMBL/GenBank/DDBJ whole genome shotgun (WGS) entry which is preliminary data.</text>
</comment>
<evidence type="ECO:0000313" key="16">
    <source>
        <dbReference type="EMBL" id="OUT24255.1"/>
    </source>
</evidence>
<evidence type="ECO:0000256" key="14">
    <source>
        <dbReference type="SAM" id="MobiDB-lite"/>
    </source>
</evidence>
<evidence type="ECO:0000256" key="5">
    <source>
        <dbReference type="ARBA" id="ARBA00022553"/>
    </source>
</evidence>
<feature type="region of interest" description="Disordered" evidence="14">
    <location>
        <begin position="581"/>
        <end position="614"/>
    </location>
</feature>
<dbReference type="GO" id="GO:0001558">
    <property type="term" value="P:regulation of cell growth"/>
    <property type="evidence" value="ECO:0007669"/>
    <property type="project" value="UniProtKB-ARBA"/>
</dbReference>
<dbReference type="AlphaFoldDB" id="A0A1Z8JUG9"/>
<feature type="region of interest" description="Disordered" evidence="14">
    <location>
        <begin position="990"/>
        <end position="1019"/>
    </location>
</feature>
<dbReference type="PROSITE" id="PS50011">
    <property type="entry name" value="PROTEIN_KINASE_DOM"/>
    <property type="match status" value="1"/>
</dbReference>
<comment type="similarity">
    <text evidence="2">Belongs to the protein kinase superfamily. CAMK Ser/Thr protein kinase family. NIM1 subfamily.</text>
</comment>
<dbReference type="PROSITE" id="PS00107">
    <property type="entry name" value="PROTEIN_KINASE_ATP"/>
    <property type="match status" value="1"/>
</dbReference>
<feature type="region of interest" description="Disordered" evidence="14">
    <location>
        <begin position="886"/>
        <end position="930"/>
    </location>
</feature>
<proteinExistence type="inferred from homology"/>
<feature type="compositionally biased region" description="Low complexity" evidence="14">
    <location>
        <begin position="898"/>
        <end position="926"/>
    </location>
</feature>
<feature type="region of interest" description="Disordered" evidence="14">
    <location>
        <begin position="635"/>
        <end position="664"/>
    </location>
</feature>
<dbReference type="GO" id="GO:0005935">
    <property type="term" value="C:cellular bud neck"/>
    <property type="evidence" value="ECO:0007669"/>
    <property type="project" value="UniProtKB-SubCell"/>
</dbReference>
<dbReference type="PANTHER" id="PTHR24346">
    <property type="entry name" value="MAP/MICROTUBULE AFFINITY-REGULATING KINASE"/>
    <property type="match status" value="1"/>
</dbReference>
<dbReference type="CDD" id="cd14081">
    <property type="entry name" value="STKc_BRSK1_2"/>
    <property type="match status" value="1"/>
</dbReference>
<evidence type="ECO:0000256" key="4">
    <source>
        <dbReference type="ARBA" id="ARBA00022527"/>
    </source>
</evidence>
<dbReference type="PROSITE" id="PS00108">
    <property type="entry name" value="PROTEIN_KINASE_ST"/>
    <property type="match status" value="1"/>
</dbReference>
<evidence type="ECO:0000313" key="17">
    <source>
        <dbReference type="Proteomes" id="UP000195871"/>
    </source>
</evidence>
<dbReference type="Gene3D" id="1.10.510.10">
    <property type="entry name" value="Transferase(Phosphotransferase) domain 1"/>
    <property type="match status" value="1"/>
</dbReference>
<keyword evidence="4" id="KW-0723">Serine/threonine-protein kinase</keyword>
<comment type="subcellular location">
    <subcellularLocation>
        <location evidence="1">Bud neck</location>
    </subcellularLocation>
</comment>
<organism evidence="16 17">
    <name type="scientific">Pichia kudriavzevii</name>
    <name type="common">Yeast</name>
    <name type="synonym">Issatchenkia orientalis</name>
    <dbReference type="NCBI Taxonomy" id="4909"/>
    <lineage>
        <taxon>Eukaryota</taxon>
        <taxon>Fungi</taxon>
        <taxon>Dikarya</taxon>
        <taxon>Ascomycota</taxon>
        <taxon>Saccharomycotina</taxon>
        <taxon>Pichiomycetes</taxon>
        <taxon>Pichiales</taxon>
        <taxon>Pichiaceae</taxon>
        <taxon>Pichia</taxon>
    </lineage>
</organism>
<evidence type="ECO:0000256" key="9">
    <source>
        <dbReference type="ARBA" id="ARBA00022840"/>
    </source>
</evidence>
<dbReference type="SMART" id="SM00220">
    <property type="entry name" value="S_TKc"/>
    <property type="match status" value="1"/>
</dbReference>
<keyword evidence="8" id="KW-0418">Kinase</keyword>
<keyword evidence="10" id="KW-0175">Coiled coil</keyword>
<dbReference type="SUPFAM" id="SSF56112">
    <property type="entry name" value="Protein kinase-like (PK-like)"/>
    <property type="match status" value="1"/>
</dbReference>
<feature type="binding site" evidence="13">
    <location>
        <position position="134"/>
    </location>
    <ligand>
        <name>ATP</name>
        <dbReference type="ChEBI" id="CHEBI:30616"/>
    </ligand>
</feature>
<dbReference type="InterPro" id="IPR017441">
    <property type="entry name" value="Protein_kinase_ATP_BS"/>
</dbReference>
<keyword evidence="9 13" id="KW-0067">ATP-binding</keyword>
<evidence type="ECO:0000256" key="3">
    <source>
        <dbReference type="ARBA" id="ARBA00012513"/>
    </source>
</evidence>
<name>A0A1Z8JUG9_PICKU</name>
<dbReference type="InterPro" id="IPR000719">
    <property type="entry name" value="Prot_kinase_dom"/>
</dbReference>
<accession>A0A1Z8JUG9</accession>
<evidence type="ECO:0000256" key="6">
    <source>
        <dbReference type="ARBA" id="ARBA00022679"/>
    </source>
</evidence>
<dbReference type="InterPro" id="IPR008271">
    <property type="entry name" value="Ser/Thr_kinase_AS"/>
</dbReference>
<evidence type="ECO:0000256" key="7">
    <source>
        <dbReference type="ARBA" id="ARBA00022741"/>
    </source>
</evidence>
<keyword evidence="7 13" id="KW-0547">Nucleotide-binding</keyword>
<dbReference type="VEuPathDB" id="FungiDB:C5L36_0C06250"/>
<evidence type="ECO:0000256" key="13">
    <source>
        <dbReference type="PROSITE-ProRule" id="PRU10141"/>
    </source>
</evidence>
<protein>
    <recommendedName>
        <fullName evidence="3">non-specific serine/threonine protein kinase</fullName>
        <ecNumber evidence="3">2.7.11.1</ecNumber>
    </recommendedName>
</protein>
<dbReference type="GO" id="GO:0030447">
    <property type="term" value="P:filamentous growth"/>
    <property type="evidence" value="ECO:0007669"/>
    <property type="project" value="UniProtKB-ARBA"/>
</dbReference>